<protein>
    <submittedName>
        <fullName evidence="1">Uncharacterized protein</fullName>
    </submittedName>
</protein>
<proteinExistence type="predicted"/>
<reference evidence="1" key="1">
    <citation type="submission" date="2018-11" db="EMBL/GenBank/DDBJ databases">
        <authorList>
            <consortium name="Genoscope - CEA"/>
            <person name="William W."/>
        </authorList>
    </citation>
    <scope>NUCLEOTIDE SEQUENCE</scope>
</reference>
<evidence type="ECO:0000313" key="1">
    <source>
        <dbReference type="EMBL" id="VDD45264.1"/>
    </source>
</evidence>
<dbReference type="EMBL" id="LR031877">
    <property type="protein sequence ID" value="VDD45264.1"/>
    <property type="molecule type" value="Genomic_DNA"/>
</dbReference>
<accession>A0A3P6FCI3</accession>
<sequence>MEPIEERMNMSKASQLVVFKNQRPSIWTEEAAGFHKKVKRIHDPMKIVVPCAVFEAESPIPPDNSVHLDSYSGILDDHQHIEASQRGLRFQDEVYKGPTERVSIDTIDAKSNDINKLKSIDTTTSSSIDTGRVLEHKEFDVCGNLRDGETTTRSDKSGGKKRRYWKKRKRIMDKKKDLRKTILHEDRRWPRNIDRQSITSIDRLPLNCVYRQSFNSIDRHLTVLVNTHIKVSISTDESMSISIDSTLPAATDGNSFPSIDT</sequence>
<gene>
    <name evidence="1" type="ORF">BOLC5T32811H</name>
</gene>
<dbReference type="AlphaFoldDB" id="A0A3P6FCI3"/>
<name>A0A3P6FCI3_BRAOL</name>
<organism evidence="1">
    <name type="scientific">Brassica oleracea</name>
    <name type="common">Wild cabbage</name>
    <dbReference type="NCBI Taxonomy" id="3712"/>
    <lineage>
        <taxon>Eukaryota</taxon>
        <taxon>Viridiplantae</taxon>
        <taxon>Streptophyta</taxon>
        <taxon>Embryophyta</taxon>
        <taxon>Tracheophyta</taxon>
        <taxon>Spermatophyta</taxon>
        <taxon>Magnoliopsida</taxon>
        <taxon>eudicotyledons</taxon>
        <taxon>Gunneridae</taxon>
        <taxon>Pentapetalae</taxon>
        <taxon>rosids</taxon>
        <taxon>malvids</taxon>
        <taxon>Brassicales</taxon>
        <taxon>Brassicaceae</taxon>
        <taxon>Brassiceae</taxon>
        <taxon>Brassica</taxon>
    </lineage>
</organism>